<accession>A0A9P0MPV9</accession>
<dbReference type="EMBL" id="OV725080">
    <property type="protein sequence ID" value="CAH1398337.1"/>
    <property type="molecule type" value="Genomic_DNA"/>
</dbReference>
<keyword evidence="2" id="KW-1185">Reference proteome</keyword>
<evidence type="ECO:0000313" key="2">
    <source>
        <dbReference type="Proteomes" id="UP001152798"/>
    </source>
</evidence>
<organism evidence="1 2">
    <name type="scientific">Nezara viridula</name>
    <name type="common">Southern green stink bug</name>
    <name type="synonym">Cimex viridulus</name>
    <dbReference type="NCBI Taxonomy" id="85310"/>
    <lineage>
        <taxon>Eukaryota</taxon>
        <taxon>Metazoa</taxon>
        <taxon>Ecdysozoa</taxon>
        <taxon>Arthropoda</taxon>
        <taxon>Hexapoda</taxon>
        <taxon>Insecta</taxon>
        <taxon>Pterygota</taxon>
        <taxon>Neoptera</taxon>
        <taxon>Paraneoptera</taxon>
        <taxon>Hemiptera</taxon>
        <taxon>Heteroptera</taxon>
        <taxon>Panheteroptera</taxon>
        <taxon>Pentatomomorpha</taxon>
        <taxon>Pentatomoidea</taxon>
        <taxon>Pentatomidae</taxon>
        <taxon>Pentatominae</taxon>
        <taxon>Nezara</taxon>
    </lineage>
</organism>
<name>A0A9P0MPV9_NEZVI</name>
<reference evidence="1" key="1">
    <citation type="submission" date="2022-01" db="EMBL/GenBank/DDBJ databases">
        <authorList>
            <person name="King R."/>
        </authorList>
    </citation>
    <scope>NUCLEOTIDE SEQUENCE</scope>
</reference>
<proteinExistence type="predicted"/>
<evidence type="ECO:0000313" key="1">
    <source>
        <dbReference type="EMBL" id="CAH1398337.1"/>
    </source>
</evidence>
<gene>
    <name evidence="1" type="ORF">NEZAVI_LOCUS8010</name>
</gene>
<protein>
    <submittedName>
        <fullName evidence="1">Uncharacterized protein</fullName>
    </submittedName>
</protein>
<dbReference type="Proteomes" id="UP001152798">
    <property type="component" value="Chromosome 4"/>
</dbReference>
<dbReference type="AlphaFoldDB" id="A0A9P0MPV9"/>
<sequence>MVVTLQSLMGNPIAPLVALPCSVVIPSEGIAHTGLPSYLLGASSRAVLHANAMHLNRTESDCIRCASLSPSLLVAFFLDLLFVREQPIATLLCRYDRAQTPDHVSGDLGRAGNPESRSLQMECRPEEVVHPSNTRFQSRITAGSLFCRGALKRAIEART</sequence>